<dbReference type="Proteomes" id="UP000005222">
    <property type="component" value="Chromosome I"/>
</dbReference>
<accession>G8YEP1</accession>
<reference evidence="1 2" key="1">
    <citation type="journal article" date="2012" name="G3 (Bethesda)">
        <title>Pichia sorbitophila, an interspecies yeast hybrid reveals early steps of genome resolution following polyploidization.</title>
        <authorList>
            <person name="Leh Louis V."/>
            <person name="Despons L."/>
            <person name="Friedrich A."/>
            <person name="Martin T."/>
            <person name="Durrens P."/>
            <person name="Casaregola S."/>
            <person name="Neuveglise C."/>
            <person name="Fairhead C."/>
            <person name="Marck C."/>
            <person name="Cruz J.A."/>
            <person name="Straub M.L."/>
            <person name="Kugler V."/>
            <person name="Sacerdot C."/>
            <person name="Uzunov Z."/>
            <person name="Thierry A."/>
            <person name="Weiss S."/>
            <person name="Bleykasten C."/>
            <person name="De Montigny J."/>
            <person name="Jacques N."/>
            <person name="Jung P."/>
            <person name="Lemaire M."/>
            <person name="Mallet S."/>
            <person name="Morel G."/>
            <person name="Richard G.F."/>
            <person name="Sarkar A."/>
            <person name="Savel G."/>
            <person name="Schacherer J."/>
            <person name="Seret M.L."/>
            <person name="Talla E."/>
            <person name="Samson G."/>
            <person name="Jubin C."/>
            <person name="Poulain J."/>
            <person name="Vacherie B."/>
            <person name="Barbe V."/>
            <person name="Pelletier E."/>
            <person name="Sherman D.J."/>
            <person name="Westhof E."/>
            <person name="Weissenbach J."/>
            <person name="Baret P.V."/>
            <person name="Wincker P."/>
            <person name="Gaillardin C."/>
            <person name="Dujon B."/>
            <person name="Souciet J.L."/>
        </authorList>
    </citation>
    <scope>NUCLEOTIDE SEQUENCE [LARGE SCALE GENOMIC DNA]</scope>
    <source>
        <strain evidence="2">ATCC MYA-4447 / BCRC 22081 / CBS 7064 / NBRC 10061 / NRRL Y-12695</strain>
    </source>
</reference>
<evidence type="ECO:0000313" key="2">
    <source>
        <dbReference type="Proteomes" id="UP000005222"/>
    </source>
</evidence>
<keyword evidence="2" id="KW-1185">Reference proteome</keyword>
<dbReference type="HOGENOM" id="CLU_1518440_0_0_1"/>
<protein>
    <submittedName>
        <fullName evidence="1">Piso0_002302 protein</fullName>
    </submittedName>
</protein>
<name>G8YEP1_PICSO</name>
<evidence type="ECO:0000313" key="1">
    <source>
        <dbReference type="EMBL" id="CCE81640.1"/>
    </source>
</evidence>
<proteinExistence type="predicted"/>
<dbReference type="AlphaFoldDB" id="G8YEP1"/>
<dbReference type="EMBL" id="FO082051">
    <property type="protein sequence ID" value="CCE81640.1"/>
    <property type="molecule type" value="Genomic_DNA"/>
</dbReference>
<gene>
    <name evidence="1" type="primary">Piso0_002302</name>
    <name evidence="1" type="ORF">GNLVRS01_PISO0I07246g</name>
</gene>
<organism evidence="1 2">
    <name type="scientific">Pichia sorbitophila (strain ATCC MYA-4447 / BCRC 22081 / CBS 7064 / NBRC 10061 / NRRL Y-12695)</name>
    <name type="common">Hybrid yeast</name>
    <dbReference type="NCBI Taxonomy" id="559304"/>
    <lineage>
        <taxon>Eukaryota</taxon>
        <taxon>Fungi</taxon>
        <taxon>Dikarya</taxon>
        <taxon>Ascomycota</taxon>
        <taxon>Saccharomycotina</taxon>
        <taxon>Pichiomycetes</taxon>
        <taxon>Debaryomycetaceae</taxon>
        <taxon>Millerozyma</taxon>
    </lineage>
</organism>
<dbReference type="InParanoid" id="G8YEP1"/>
<sequence>MEPPRGLHKRRVTRTIGYKSRAGVARGGVNGSCWRRRLVKTFFGFVYSRRLLLAQDKPFSSVGPVNEYGRAIVEFPCGVSQPTYGPTHYDALRTSCEPGDSNWRRHPCLPDIKRPCLLHSDMARRNFSMRLGDCFHTRREAVWSFMKARSAPAYCCSGAHSASNKARNASWAGEGEA</sequence>